<reference evidence="1" key="1">
    <citation type="submission" date="2018-01" db="EMBL/GenBank/DDBJ databases">
        <title>An insight into the sialome of Amazonian anophelines.</title>
        <authorList>
            <person name="Ribeiro J.M."/>
            <person name="Scarpassa V."/>
            <person name="Calvo E."/>
        </authorList>
    </citation>
    <scope>NUCLEOTIDE SEQUENCE</scope>
</reference>
<dbReference type="EMBL" id="GGFL01007484">
    <property type="protein sequence ID" value="MBW71662.1"/>
    <property type="molecule type" value="Transcribed_RNA"/>
</dbReference>
<organism evidence="1">
    <name type="scientific">Anopheles darlingi</name>
    <name type="common">Mosquito</name>
    <dbReference type="NCBI Taxonomy" id="43151"/>
    <lineage>
        <taxon>Eukaryota</taxon>
        <taxon>Metazoa</taxon>
        <taxon>Ecdysozoa</taxon>
        <taxon>Arthropoda</taxon>
        <taxon>Hexapoda</taxon>
        <taxon>Insecta</taxon>
        <taxon>Pterygota</taxon>
        <taxon>Neoptera</taxon>
        <taxon>Endopterygota</taxon>
        <taxon>Diptera</taxon>
        <taxon>Nematocera</taxon>
        <taxon>Culicoidea</taxon>
        <taxon>Culicidae</taxon>
        <taxon>Anophelinae</taxon>
        <taxon>Anopheles</taxon>
    </lineage>
</organism>
<sequence length="119" mass="13220">MKVVGIGRRWLSTSTVAVRWYATVAGLGCSRSRCRCRYRQLTGSLLLVLDKVVKQARPGLGVVVVLDITGFYKVQKHIPRVLRHAPYVLVLLQKVQPALQDVGCVHGKHEPPQADGHIE</sequence>
<dbReference type="AlphaFoldDB" id="A0A2M4D260"/>
<accession>A0A2M4D260</accession>
<evidence type="ECO:0000313" key="1">
    <source>
        <dbReference type="EMBL" id="MBW71662.1"/>
    </source>
</evidence>
<protein>
    <submittedName>
        <fullName evidence="1">Putative secreted protein</fullName>
    </submittedName>
</protein>
<name>A0A2M4D260_ANODA</name>
<proteinExistence type="predicted"/>